<evidence type="ECO:0000259" key="5">
    <source>
        <dbReference type="PROSITE" id="PS50075"/>
    </source>
</evidence>
<dbReference type="InterPro" id="IPR020806">
    <property type="entry name" value="PKS_PP-bd"/>
</dbReference>
<keyword evidence="7" id="KW-1185">Reference proteome</keyword>
<dbReference type="Pfam" id="PF00550">
    <property type="entry name" value="PP-binding"/>
    <property type="match status" value="1"/>
</dbReference>
<keyword evidence="3" id="KW-0597">Phosphoprotein</keyword>
<dbReference type="InterPro" id="IPR009081">
    <property type="entry name" value="PP-bd_ACP"/>
</dbReference>
<evidence type="ECO:0000256" key="4">
    <source>
        <dbReference type="SAM" id="MobiDB-lite"/>
    </source>
</evidence>
<dbReference type="SUPFAM" id="SSF52777">
    <property type="entry name" value="CoA-dependent acyltransferases"/>
    <property type="match status" value="2"/>
</dbReference>
<comment type="cofactor">
    <cofactor evidence="1">
        <name>pantetheine 4'-phosphate</name>
        <dbReference type="ChEBI" id="CHEBI:47942"/>
    </cofactor>
</comment>
<dbReference type="PANTHER" id="PTHR45527">
    <property type="entry name" value="NONRIBOSOMAL PEPTIDE SYNTHETASE"/>
    <property type="match status" value="1"/>
</dbReference>
<dbReference type="InterPro" id="IPR000873">
    <property type="entry name" value="AMP-dep_synth/lig_dom"/>
</dbReference>
<dbReference type="Pfam" id="PF00668">
    <property type="entry name" value="Condensation"/>
    <property type="match status" value="1"/>
</dbReference>
<dbReference type="InterPro" id="IPR023213">
    <property type="entry name" value="CAT-like_dom_sf"/>
</dbReference>
<dbReference type="Pfam" id="PF13193">
    <property type="entry name" value="AMP-binding_C"/>
    <property type="match status" value="1"/>
</dbReference>
<dbReference type="Gene3D" id="3.30.559.30">
    <property type="entry name" value="Nonribosomal peptide synthetase, condensation domain"/>
    <property type="match status" value="1"/>
</dbReference>
<dbReference type="InterPro" id="IPR020845">
    <property type="entry name" value="AMP-binding_CS"/>
</dbReference>
<dbReference type="InterPro" id="IPR042099">
    <property type="entry name" value="ANL_N_sf"/>
</dbReference>
<evidence type="ECO:0000256" key="2">
    <source>
        <dbReference type="ARBA" id="ARBA00022450"/>
    </source>
</evidence>
<dbReference type="PANTHER" id="PTHR45527:SF1">
    <property type="entry name" value="FATTY ACID SYNTHASE"/>
    <property type="match status" value="1"/>
</dbReference>
<dbReference type="SUPFAM" id="SSF53335">
    <property type="entry name" value="S-adenosyl-L-methionine-dependent methyltransferases"/>
    <property type="match status" value="1"/>
</dbReference>
<dbReference type="SUPFAM" id="SSF47336">
    <property type="entry name" value="ACP-like"/>
    <property type="match status" value="1"/>
</dbReference>
<gene>
    <name evidence="6" type="ORF">Drose_35000</name>
</gene>
<dbReference type="Pfam" id="PF00501">
    <property type="entry name" value="AMP-binding"/>
    <property type="match status" value="2"/>
</dbReference>
<dbReference type="Gene3D" id="3.30.300.30">
    <property type="match status" value="1"/>
</dbReference>
<protein>
    <submittedName>
        <fullName evidence="6">Amino acid adenylation domain-containing protein</fullName>
    </submittedName>
</protein>
<sequence>MLTELLDAAADRFGDLPALRDTEGVVRSHGALRAETVRLAQALAALGAGPGKPVAILGDHLPGSIAAIIAVVRCGAFYVPLDGRWPVSRAVAVIESLAVETLIVAEEFTRTGFELAYEVPAIRHVLVTGSAQRTGEAAVDPEIARTWESITAFADPLEAAGFNLDRDGFRYDARQVGDYATHVRGLVMDHYRAGDAVVEIGTGSGLIARELAPRVSRLLASDPAAGAMSRLEAYSRDRGLPVSTVAAYAHEMTPHIAAMDDVGVVLLSSVVQYFPGPDYLRGVLHDLLTALRPGATLVIADLVEPSSGQFPGSLRLPRRWWEALRQQYPGLDVRVCPRDGTALDSPLRHRYDVLITVPETVAAQRPSPPLGSGERPLRSTDLSGGESVALPRPDAGDLAYVITTSGSTGEPKLVAVTHRSVVNLVRWFNRRHEVTPDDVVLQMAALTFDLSVYDIFGVLAAGGSILLQPSARLAEPESVVDTLLDHGVTLWNSAPAAFTALLPFLRRRPPAGRDRMRRVFLSGDWVPLSTHASVAREFPRATLVALGGATEACVWSNDFVVSGIEPHWASIPYGHPMDNARYYVLREDGSPCEVGEPGELHIAGTCVAAGYLNDAELTRQRFLPDPWWSGPDARMYRTGDRAKWTADGWVEFLGRLDRQVKIHGYRIELGEIEQAARELPGVHEAFAMTYGDPKEPDLGMVVRAEASLSEGTLRGHLRAHLPQYAVPSLVRVVDTLPVAGTGKVDRAALTGLLTATPRVEAGEEAAEDDEAVARMTGLWSEVFGRRLGARDDFFASGGTSLLAGRLAARLSDVYDVHLPVAAVYEAGTPRALAARIGHVTDTEPLALAAQPISGHDDDPAPLALQQEVIWYIEQMDPGTVGYNCIARVDIRGPLDRARFREALTAVTARHPALRTRYLANADGALEQWVRDESEVSFEFVEASSGVDEIVRQAGRHVFDLEREPLIRWTLIRRGEDDHVLAQVEHHFPHDGWSLWMVLHGISKAYTSLGAGRTPDLGSDRTSYADYCRWQAEWVRGPQAKQQIDHWLDELGSVDEPLRWPFESRREPRFPYRGDTHELVLPADLQHRVDTFAQRAGATPFAVLKAAYVALIGHVCDAPSPIIGGALRNRRLAGVERTVGMFVNTCAWGFPGWRSSTFERLCREVTHRLAAGMDNQEIPFALVASRLRTPYDRSRNPVFQTSFSMNDWPDTTLDLGDGIEASVSFPSNGAAKFDIDIIVIPEPDGTRMLWRYSEPLFTTEDARALAEQYLDLLDRAMAAPDVALGPLANGSRHG</sequence>
<dbReference type="InterPro" id="IPR041698">
    <property type="entry name" value="Methyltransf_25"/>
</dbReference>
<evidence type="ECO:0000313" key="6">
    <source>
        <dbReference type="EMBL" id="UWZ36208.1"/>
    </source>
</evidence>
<organism evidence="6 7">
    <name type="scientific">Dactylosporangium roseum</name>
    <dbReference type="NCBI Taxonomy" id="47989"/>
    <lineage>
        <taxon>Bacteria</taxon>
        <taxon>Bacillati</taxon>
        <taxon>Actinomycetota</taxon>
        <taxon>Actinomycetes</taxon>
        <taxon>Micromonosporales</taxon>
        <taxon>Micromonosporaceae</taxon>
        <taxon>Dactylosporangium</taxon>
    </lineage>
</organism>
<keyword evidence="2" id="KW-0596">Phosphopantetheine</keyword>
<dbReference type="Pfam" id="PF13649">
    <property type="entry name" value="Methyltransf_25"/>
    <property type="match status" value="1"/>
</dbReference>
<dbReference type="Gene3D" id="3.30.559.10">
    <property type="entry name" value="Chloramphenicol acetyltransferase-like domain"/>
    <property type="match status" value="1"/>
</dbReference>
<dbReference type="CDD" id="cd19531">
    <property type="entry name" value="LCL_NRPS-like"/>
    <property type="match status" value="1"/>
</dbReference>
<dbReference type="PROSITE" id="PS50075">
    <property type="entry name" value="CARRIER"/>
    <property type="match status" value="1"/>
</dbReference>
<accession>A0ABY5Z580</accession>
<dbReference type="InterPro" id="IPR001242">
    <property type="entry name" value="Condensation_dom"/>
</dbReference>
<dbReference type="NCBIfam" id="TIGR01733">
    <property type="entry name" value="AA-adenyl-dom"/>
    <property type="match status" value="1"/>
</dbReference>
<dbReference type="Gene3D" id="3.40.50.12780">
    <property type="entry name" value="N-terminal domain of ligase-like"/>
    <property type="match status" value="2"/>
</dbReference>
<dbReference type="SUPFAM" id="SSF56801">
    <property type="entry name" value="Acetyl-CoA synthetase-like"/>
    <property type="match status" value="1"/>
</dbReference>
<dbReference type="InterPro" id="IPR036736">
    <property type="entry name" value="ACP-like_sf"/>
</dbReference>
<dbReference type="RefSeq" id="WP_260725532.1">
    <property type="nucleotide sequence ID" value="NZ_BAAABS010000059.1"/>
</dbReference>
<evidence type="ECO:0000313" key="7">
    <source>
        <dbReference type="Proteomes" id="UP001058271"/>
    </source>
</evidence>
<dbReference type="Proteomes" id="UP001058271">
    <property type="component" value="Chromosome"/>
</dbReference>
<dbReference type="EMBL" id="CP073721">
    <property type="protein sequence ID" value="UWZ36208.1"/>
    <property type="molecule type" value="Genomic_DNA"/>
</dbReference>
<dbReference type="InterPro" id="IPR045851">
    <property type="entry name" value="AMP-bd_C_sf"/>
</dbReference>
<name>A0ABY5Z580_9ACTN</name>
<evidence type="ECO:0000256" key="3">
    <source>
        <dbReference type="ARBA" id="ARBA00022553"/>
    </source>
</evidence>
<proteinExistence type="predicted"/>
<feature type="region of interest" description="Disordered" evidence="4">
    <location>
        <begin position="363"/>
        <end position="388"/>
    </location>
</feature>
<reference evidence="6" key="1">
    <citation type="submission" date="2021-04" db="EMBL/GenBank/DDBJ databases">
        <title>Biosynthetic gene clusters of Dactylosporangioum roseum.</title>
        <authorList>
            <person name="Hartkoorn R.C."/>
            <person name="Beaudoing E."/>
            <person name="Hot D."/>
            <person name="Moureu S."/>
        </authorList>
    </citation>
    <scope>NUCLEOTIDE SEQUENCE</scope>
    <source>
        <strain evidence="6">NRRL B-16295</strain>
    </source>
</reference>
<dbReference type="InterPro" id="IPR029063">
    <property type="entry name" value="SAM-dependent_MTases_sf"/>
</dbReference>
<dbReference type="Gene3D" id="3.40.50.150">
    <property type="entry name" value="Vaccinia Virus protein VP39"/>
    <property type="match status" value="1"/>
</dbReference>
<dbReference type="PROSITE" id="PS00455">
    <property type="entry name" value="AMP_BINDING"/>
    <property type="match status" value="1"/>
</dbReference>
<evidence type="ECO:0000256" key="1">
    <source>
        <dbReference type="ARBA" id="ARBA00001957"/>
    </source>
</evidence>
<dbReference type="Gene3D" id="1.10.1200.10">
    <property type="entry name" value="ACP-like"/>
    <property type="match status" value="1"/>
</dbReference>
<feature type="domain" description="Carrier" evidence="5">
    <location>
        <begin position="766"/>
        <end position="840"/>
    </location>
</feature>
<dbReference type="InterPro" id="IPR010071">
    <property type="entry name" value="AA_adenyl_dom"/>
</dbReference>
<dbReference type="InterPro" id="IPR025110">
    <property type="entry name" value="AMP-bd_C"/>
</dbReference>
<dbReference type="SMART" id="SM00823">
    <property type="entry name" value="PKS_PP"/>
    <property type="match status" value="1"/>
</dbReference>